<sequence>MGFGDLGTCVWGRQGGKVLVLAPSIPVAICVIRGAAHLHGLTFDTPLGRPASEGSDTGTTQGMPVLGLSHEGLIDADQSGYATGLTGAAFRGWIKEKLLNAIQELSLGMVLCIPPAILNHQDNLAVLHEAFAQEGPPPHWYSEREAKECEDAIAALPSEARLLAYLALEDEEGETPATLDVFWAEVSVFMPFQTELHKLSYARCRKQRPMIIIIIPIPDQDLLWPVYGFYLGYFLSSIPPNGRATHVTTQRRCLQCSGKDVQLHFHPVAAVAAVAAVQETWQPASPFKADLEQATLAEAAAELVRVAHFVAKEPPAGMAPRFIRSTQVPGLGVLDPTLPAHSSAWNGEAVQSGLLPALGGLGDVGEILSLAQGLCRFKGQELARQYTRHKDAHNLLEDLQKSAASSNASKLQQQLAEITRRFNEAQEEYEEKKAEHAESQKEFTELLDEVVNRCTQKANAVEAAEELVTKAKSEVESGRFQLLNFSKQDGVELRKAVHQHCTNDESGSLSGGIEMIEQDPPRRTPILALMELCCMLMRVSSTPTRDEVRTTLSEPNFATKMAATCAVDAETFSEAFVQPMKEAAAVADGMDTMDVKALSVLANVALPACQYTVTVLQLPKLREELRDLEEQREQRRPEVEDMELQTRLLFEDAELRKAT</sequence>
<gene>
    <name evidence="2" type="ORF">C1SCF055_LOCUS40303</name>
</gene>
<reference evidence="2" key="1">
    <citation type="submission" date="2022-10" db="EMBL/GenBank/DDBJ databases">
        <authorList>
            <person name="Chen Y."/>
            <person name="Dougan E. K."/>
            <person name="Chan C."/>
            <person name="Rhodes N."/>
            <person name="Thang M."/>
        </authorList>
    </citation>
    <scope>NUCLEOTIDE SEQUENCE</scope>
</reference>
<dbReference type="Gene3D" id="1.20.920.20">
    <property type="match status" value="1"/>
</dbReference>
<evidence type="ECO:0000256" key="1">
    <source>
        <dbReference type="SAM" id="Coils"/>
    </source>
</evidence>
<accession>A0A9P1GLC8</accession>
<evidence type="ECO:0000313" key="4">
    <source>
        <dbReference type="Proteomes" id="UP001152797"/>
    </source>
</evidence>
<dbReference type="Proteomes" id="UP001152797">
    <property type="component" value="Unassembled WGS sequence"/>
</dbReference>
<dbReference type="EMBL" id="CAMXCT030006533">
    <property type="protein sequence ID" value="CAL4802791.1"/>
    <property type="molecule type" value="Genomic_DNA"/>
</dbReference>
<organism evidence="2">
    <name type="scientific">Cladocopium goreaui</name>
    <dbReference type="NCBI Taxonomy" id="2562237"/>
    <lineage>
        <taxon>Eukaryota</taxon>
        <taxon>Sar</taxon>
        <taxon>Alveolata</taxon>
        <taxon>Dinophyceae</taxon>
        <taxon>Suessiales</taxon>
        <taxon>Symbiodiniaceae</taxon>
        <taxon>Cladocopium</taxon>
    </lineage>
</organism>
<feature type="coiled-coil region" evidence="1">
    <location>
        <begin position="401"/>
        <end position="449"/>
    </location>
</feature>
<protein>
    <submittedName>
        <fullName evidence="3">Ubiquitin-like domain-containing protein</fullName>
    </submittedName>
</protein>
<reference evidence="3 4" key="2">
    <citation type="submission" date="2024-05" db="EMBL/GenBank/DDBJ databases">
        <authorList>
            <person name="Chen Y."/>
            <person name="Shah S."/>
            <person name="Dougan E. K."/>
            <person name="Thang M."/>
            <person name="Chan C."/>
        </authorList>
    </citation>
    <scope>NUCLEOTIDE SEQUENCE [LARGE SCALE GENOMIC DNA]</scope>
</reference>
<dbReference type="EMBL" id="CAMXCT020006533">
    <property type="protein sequence ID" value="CAL1168854.1"/>
    <property type="molecule type" value="Genomic_DNA"/>
</dbReference>
<evidence type="ECO:0000313" key="3">
    <source>
        <dbReference type="EMBL" id="CAL4802791.1"/>
    </source>
</evidence>
<keyword evidence="4" id="KW-1185">Reference proteome</keyword>
<evidence type="ECO:0000313" key="2">
    <source>
        <dbReference type="EMBL" id="CAI4015479.1"/>
    </source>
</evidence>
<keyword evidence="1" id="KW-0175">Coiled coil</keyword>
<comment type="caution">
    <text evidence="2">The sequence shown here is derived from an EMBL/GenBank/DDBJ whole genome shotgun (WGS) entry which is preliminary data.</text>
</comment>
<dbReference type="EMBL" id="CAMXCT010006533">
    <property type="protein sequence ID" value="CAI4015479.1"/>
    <property type="molecule type" value="Genomic_DNA"/>
</dbReference>
<dbReference type="AlphaFoldDB" id="A0A9P1GLC8"/>
<dbReference type="OrthoDB" id="10682748at2759"/>
<proteinExistence type="predicted"/>
<name>A0A9P1GLC8_9DINO</name>